<organism evidence="1 2">
    <name type="scientific">Paenibacillus montaniterrae</name>
    <dbReference type="NCBI Taxonomy" id="429341"/>
    <lineage>
        <taxon>Bacteria</taxon>
        <taxon>Bacillati</taxon>
        <taxon>Bacillota</taxon>
        <taxon>Bacilli</taxon>
        <taxon>Bacillales</taxon>
        <taxon>Paenibacillaceae</taxon>
        <taxon>Paenibacillus</taxon>
    </lineage>
</organism>
<keyword evidence="2" id="KW-1185">Reference proteome</keyword>
<dbReference type="EMBL" id="BOSE01000006">
    <property type="protein sequence ID" value="GIP17664.1"/>
    <property type="molecule type" value="Genomic_DNA"/>
</dbReference>
<protein>
    <recommendedName>
        <fullName evidence="3">Cold-shock protein</fullName>
    </recommendedName>
</protein>
<proteinExistence type="predicted"/>
<evidence type="ECO:0000313" key="1">
    <source>
        <dbReference type="EMBL" id="GIP17664.1"/>
    </source>
</evidence>
<dbReference type="InterPro" id="IPR025916">
    <property type="entry name" value="YdjO"/>
</dbReference>
<dbReference type="AlphaFoldDB" id="A0A920D060"/>
<name>A0A920D060_9BACL</name>
<dbReference type="Pfam" id="PF14169">
    <property type="entry name" value="YdjO"/>
    <property type="match status" value="1"/>
</dbReference>
<accession>A0A920D060</accession>
<dbReference type="RefSeq" id="WP_213517227.1">
    <property type="nucleotide sequence ID" value="NZ_BOSE01000006.1"/>
</dbReference>
<sequence length="71" mass="8165">MYNSRKKPLEDIPTELTVIWSCTNENCKGWMRDNFSFSATPECPKCHSSMIKGEKILDVVENTSPIISERK</sequence>
<evidence type="ECO:0000313" key="2">
    <source>
        <dbReference type="Proteomes" id="UP000683139"/>
    </source>
</evidence>
<reference evidence="1" key="1">
    <citation type="submission" date="2021-03" db="EMBL/GenBank/DDBJ databases">
        <title>Antimicrobial resistance genes in bacteria isolated from Japanese honey, and their potential for conferring macrolide and lincosamide resistance in the American foulbrood pathogen Paenibacillus larvae.</title>
        <authorList>
            <person name="Okamoto M."/>
            <person name="Kumagai M."/>
            <person name="Kanamori H."/>
            <person name="Takamatsu D."/>
        </authorList>
    </citation>
    <scope>NUCLEOTIDE SEQUENCE</scope>
    <source>
        <strain evidence="1">J40TS1</strain>
    </source>
</reference>
<dbReference type="Proteomes" id="UP000683139">
    <property type="component" value="Unassembled WGS sequence"/>
</dbReference>
<evidence type="ECO:0008006" key="3">
    <source>
        <dbReference type="Google" id="ProtNLM"/>
    </source>
</evidence>
<gene>
    <name evidence="1" type="ORF">J40TS1_33060</name>
</gene>
<comment type="caution">
    <text evidence="1">The sequence shown here is derived from an EMBL/GenBank/DDBJ whole genome shotgun (WGS) entry which is preliminary data.</text>
</comment>